<organism evidence="2 3">
    <name type="scientific">Rhamnella rubrinervis</name>
    <dbReference type="NCBI Taxonomy" id="2594499"/>
    <lineage>
        <taxon>Eukaryota</taxon>
        <taxon>Viridiplantae</taxon>
        <taxon>Streptophyta</taxon>
        <taxon>Embryophyta</taxon>
        <taxon>Tracheophyta</taxon>
        <taxon>Spermatophyta</taxon>
        <taxon>Magnoliopsida</taxon>
        <taxon>eudicotyledons</taxon>
        <taxon>Gunneridae</taxon>
        <taxon>Pentapetalae</taxon>
        <taxon>rosids</taxon>
        <taxon>fabids</taxon>
        <taxon>Rosales</taxon>
        <taxon>Rhamnaceae</taxon>
        <taxon>rhamnoid group</taxon>
        <taxon>Rhamneae</taxon>
        <taxon>Rhamnella</taxon>
    </lineage>
</organism>
<keyword evidence="3" id="KW-1185">Reference proteome</keyword>
<accession>A0A8K0MR69</accession>
<feature type="region of interest" description="Disordered" evidence="1">
    <location>
        <begin position="1"/>
        <end position="48"/>
    </location>
</feature>
<dbReference type="AlphaFoldDB" id="A0A8K0MR69"/>
<dbReference type="EMBL" id="VOIH02000002">
    <property type="protein sequence ID" value="KAF3454943.1"/>
    <property type="molecule type" value="Genomic_DNA"/>
</dbReference>
<evidence type="ECO:0000313" key="3">
    <source>
        <dbReference type="Proteomes" id="UP000796880"/>
    </source>
</evidence>
<sequence length="116" mass="13198">MEELVRSAASAKRNEVQERINEQLDAFNPSNTNGSEEGRVRDRNPSRYRGAYRAARPELIDLVRQEGRTNDWYDEVQDTPFVDEITAVNTPAGFSTPKFSLYDGIADPGDHIIHFK</sequence>
<dbReference type="OrthoDB" id="1166289at2759"/>
<reference evidence="2" key="1">
    <citation type="submission" date="2020-03" db="EMBL/GenBank/DDBJ databases">
        <title>A high-quality chromosome-level genome assembly of a woody plant with both climbing and erect habits, Rhamnella rubrinervis.</title>
        <authorList>
            <person name="Lu Z."/>
            <person name="Yang Y."/>
            <person name="Zhu X."/>
            <person name="Sun Y."/>
        </authorList>
    </citation>
    <scope>NUCLEOTIDE SEQUENCE</scope>
    <source>
        <strain evidence="2">BYM</strain>
        <tissue evidence="2">Leaf</tissue>
    </source>
</reference>
<evidence type="ECO:0000256" key="1">
    <source>
        <dbReference type="SAM" id="MobiDB-lite"/>
    </source>
</evidence>
<proteinExistence type="predicted"/>
<protein>
    <submittedName>
        <fullName evidence="2">Uncharacterized protein</fullName>
    </submittedName>
</protein>
<gene>
    <name evidence="2" type="ORF">FNV43_RR05391</name>
</gene>
<dbReference type="Proteomes" id="UP000796880">
    <property type="component" value="Unassembled WGS sequence"/>
</dbReference>
<feature type="compositionally biased region" description="Basic and acidic residues" evidence="1">
    <location>
        <begin position="12"/>
        <end position="22"/>
    </location>
</feature>
<evidence type="ECO:0000313" key="2">
    <source>
        <dbReference type="EMBL" id="KAF3454943.1"/>
    </source>
</evidence>
<name>A0A8K0MR69_9ROSA</name>
<feature type="compositionally biased region" description="Basic and acidic residues" evidence="1">
    <location>
        <begin position="36"/>
        <end position="45"/>
    </location>
</feature>
<comment type="caution">
    <text evidence="2">The sequence shown here is derived from an EMBL/GenBank/DDBJ whole genome shotgun (WGS) entry which is preliminary data.</text>
</comment>